<keyword evidence="3" id="KW-0472">Membrane</keyword>
<comment type="similarity">
    <text evidence="1">Belongs to the AHA1 family.</text>
</comment>
<evidence type="ECO:0000259" key="4">
    <source>
        <dbReference type="SMART" id="SM01000"/>
    </source>
</evidence>
<dbReference type="PANTHER" id="PTHR13009">
    <property type="entry name" value="HEAT SHOCK PROTEIN 90 HSP90 CO-CHAPERONE AHA-1"/>
    <property type="match status" value="1"/>
</dbReference>
<evidence type="ECO:0000256" key="1">
    <source>
        <dbReference type="ARBA" id="ARBA00006817"/>
    </source>
</evidence>
<dbReference type="SMART" id="SM01000">
    <property type="entry name" value="Aha1_N"/>
    <property type="match status" value="1"/>
</dbReference>
<dbReference type="Proteomes" id="UP000023152">
    <property type="component" value="Unassembled WGS sequence"/>
</dbReference>
<dbReference type="InterPro" id="IPR036338">
    <property type="entry name" value="Aha1"/>
</dbReference>
<dbReference type="EMBL" id="ASPP01018049">
    <property type="protein sequence ID" value="ETO16603.1"/>
    <property type="molecule type" value="Genomic_DNA"/>
</dbReference>
<dbReference type="PANTHER" id="PTHR13009:SF22">
    <property type="entry name" value="LD43819P"/>
    <property type="match status" value="1"/>
</dbReference>
<accession>X6MRG0</accession>
<dbReference type="Gene3D" id="3.15.10.20">
    <property type="entry name" value="Activator of Hsp90 ATPase Aha1, N-terminal domain"/>
    <property type="match status" value="1"/>
</dbReference>
<dbReference type="AlphaFoldDB" id="X6MRG0"/>
<feature type="compositionally biased region" description="Basic and acidic residues" evidence="2">
    <location>
        <begin position="68"/>
        <end position="91"/>
    </location>
</feature>
<dbReference type="SUPFAM" id="SSF103111">
    <property type="entry name" value="Activator of Hsp90 ATPase, Aha1"/>
    <property type="match status" value="1"/>
</dbReference>
<dbReference type="GO" id="GO:0001671">
    <property type="term" value="F:ATPase activator activity"/>
    <property type="evidence" value="ECO:0007669"/>
    <property type="project" value="InterPro"/>
</dbReference>
<dbReference type="GO" id="GO:0005829">
    <property type="term" value="C:cytosol"/>
    <property type="evidence" value="ECO:0007669"/>
    <property type="project" value="TreeGrafter"/>
</dbReference>
<dbReference type="InterPro" id="IPR015310">
    <property type="entry name" value="AHSA1-like_N"/>
</dbReference>
<proteinExistence type="inferred from homology"/>
<dbReference type="Pfam" id="PF09229">
    <property type="entry name" value="Aha1_N"/>
    <property type="match status" value="1"/>
</dbReference>
<organism evidence="5 6">
    <name type="scientific">Reticulomyxa filosa</name>
    <dbReference type="NCBI Taxonomy" id="46433"/>
    <lineage>
        <taxon>Eukaryota</taxon>
        <taxon>Sar</taxon>
        <taxon>Rhizaria</taxon>
        <taxon>Retaria</taxon>
        <taxon>Foraminifera</taxon>
        <taxon>Monothalamids</taxon>
        <taxon>Reticulomyxidae</taxon>
        <taxon>Reticulomyxa</taxon>
    </lineage>
</organism>
<keyword evidence="3" id="KW-0812">Transmembrane</keyword>
<feature type="compositionally biased region" description="Basic and acidic residues" evidence="2">
    <location>
        <begin position="27"/>
        <end position="54"/>
    </location>
</feature>
<dbReference type="GO" id="GO:0051087">
    <property type="term" value="F:protein-folding chaperone binding"/>
    <property type="evidence" value="ECO:0007669"/>
    <property type="project" value="InterPro"/>
</dbReference>
<feature type="region of interest" description="Disordered" evidence="2">
    <location>
        <begin position="68"/>
        <end position="99"/>
    </location>
</feature>
<gene>
    <name evidence="5" type="ORF">RFI_20735</name>
</gene>
<evidence type="ECO:0000313" key="5">
    <source>
        <dbReference type="EMBL" id="ETO16603.1"/>
    </source>
</evidence>
<protein>
    <recommendedName>
        <fullName evidence="4">Activator of Hsp90 ATPase AHSA1-like N-terminal domain-containing protein</fullName>
    </recommendedName>
</protein>
<keyword evidence="6" id="KW-1185">Reference proteome</keyword>
<feature type="region of interest" description="Disordered" evidence="2">
    <location>
        <begin position="1"/>
        <end position="54"/>
    </location>
</feature>
<dbReference type="GO" id="GO:0006457">
    <property type="term" value="P:protein folding"/>
    <property type="evidence" value="ECO:0007669"/>
    <property type="project" value="TreeGrafter"/>
</dbReference>
<evidence type="ECO:0000256" key="2">
    <source>
        <dbReference type="SAM" id="MobiDB-lite"/>
    </source>
</evidence>
<evidence type="ECO:0000256" key="3">
    <source>
        <dbReference type="SAM" id="Phobius"/>
    </source>
</evidence>
<name>X6MRG0_RETFI</name>
<evidence type="ECO:0000313" key="6">
    <source>
        <dbReference type="Proteomes" id="UP000023152"/>
    </source>
</evidence>
<keyword evidence="3" id="KW-1133">Transmembrane helix</keyword>
<feature type="domain" description="Activator of Hsp90 ATPase AHSA1-like N-terminal" evidence="4">
    <location>
        <begin position="108"/>
        <end position="254"/>
    </location>
</feature>
<feature type="transmembrane region" description="Helical" evidence="3">
    <location>
        <begin position="284"/>
        <end position="312"/>
    </location>
</feature>
<reference evidence="5 6" key="1">
    <citation type="journal article" date="2013" name="Curr. Biol.">
        <title>The Genome of the Foraminiferan Reticulomyxa filosa.</title>
        <authorList>
            <person name="Glockner G."/>
            <person name="Hulsmann N."/>
            <person name="Schleicher M."/>
            <person name="Noegel A.A."/>
            <person name="Eichinger L."/>
            <person name="Gallinger C."/>
            <person name="Pawlowski J."/>
            <person name="Sierra R."/>
            <person name="Euteneuer U."/>
            <person name="Pillet L."/>
            <person name="Moustafa A."/>
            <person name="Platzer M."/>
            <person name="Groth M."/>
            <person name="Szafranski K."/>
            <person name="Schliwa M."/>
        </authorList>
    </citation>
    <scope>NUCLEOTIDE SEQUENCE [LARGE SCALE GENOMIC DNA]</scope>
</reference>
<sequence length="369" mass="42931">MTTTAKEDNKKKQNANSDTMSSSSRESTPEEEIKNKKKDTKAAKGDSENKTKSKIDSSSYYFFKSTDPEQAKKFKPQKVDEQTAKEKEEQTASKSMGSLWNTGSTMEEYDYSEWVHQQLKQELLRVQFKGAPIKIDEVEKVDGTVLLRGGRKKKEQMCICACAKATYLLTRGKLRAGWDLSFKAKWKGIVDEKEVEGTISMEDIADGEDSDEWGFEVECKKSRSEDQKARSTILKEKKSVLGTVERVLKEFKSKKTNLTTEKKEKKKGRTNPKKKKTSVNECDLYLLCFVSSFILTPTIFHVLFVWLLFFFFFLWHVVLALYKIHTVWTEHIPFSFFSPFLQLGFLMLWFFNSRHHKTKQLISKWKKKR</sequence>
<feature type="compositionally biased region" description="Basic and acidic residues" evidence="2">
    <location>
        <begin position="1"/>
        <end position="11"/>
    </location>
</feature>
<feature type="transmembrane region" description="Helical" evidence="3">
    <location>
        <begin position="332"/>
        <end position="351"/>
    </location>
</feature>
<comment type="caution">
    <text evidence="5">The sequence shown here is derived from an EMBL/GenBank/DDBJ whole genome shotgun (WGS) entry which is preliminary data.</text>
</comment>